<dbReference type="InterPro" id="IPR050346">
    <property type="entry name" value="FMO-like"/>
</dbReference>
<evidence type="ECO:0000313" key="7">
    <source>
        <dbReference type="Proteomes" id="UP000095038"/>
    </source>
</evidence>
<protein>
    <submittedName>
        <fullName evidence="6">FAD/NAD(P)-binding domain-containing protein</fullName>
    </submittedName>
</protein>
<dbReference type="STRING" id="1344418.A0A1D2VIX9"/>
<dbReference type="PANTHER" id="PTHR23023">
    <property type="entry name" value="DIMETHYLANILINE MONOOXYGENASE"/>
    <property type="match status" value="1"/>
</dbReference>
<dbReference type="SUPFAM" id="SSF51905">
    <property type="entry name" value="FAD/NAD(P)-binding domain"/>
    <property type="match status" value="2"/>
</dbReference>
<dbReference type="Proteomes" id="UP000095038">
    <property type="component" value="Unassembled WGS sequence"/>
</dbReference>
<evidence type="ECO:0000313" key="6">
    <source>
        <dbReference type="EMBL" id="ODV61581.1"/>
    </source>
</evidence>
<keyword evidence="4" id="KW-0521">NADP</keyword>
<evidence type="ECO:0000256" key="2">
    <source>
        <dbReference type="ARBA" id="ARBA00022630"/>
    </source>
</evidence>
<keyword evidence="7" id="KW-1185">Reference proteome</keyword>
<gene>
    <name evidence="6" type="ORF">ASCRUDRAFT_70058</name>
</gene>
<evidence type="ECO:0000256" key="5">
    <source>
        <dbReference type="ARBA" id="ARBA00023002"/>
    </source>
</evidence>
<dbReference type="FunCoup" id="A0A1D2VIX9">
    <property type="interactions" value="639"/>
</dbReference>
<proteinExistence type="inferred from homology"/>
<dbReference type="GO" id="GO:0050661">
    <property type="term" value="F:NADP binding"/>
    <property type="evidence" value="ECO:0007669"/>
    <property type="project" value="InterPro"/>
</dbReference>
<evidence type="ECO:0000256" key="4">
    <source>
        <dbReference type="ARBA" id="ARBA00022857"/>
    </source>
</evidence>
<keyword evidence="2" id="KW-0285">Flavoprotein</keyword>
<accession>A0A1D2VIX9</accession>
<keyword evidence="5" id="KW-0560">Oxidoreductase</keyword>
<dbReference type="GO" id="GO:0050660">
    <property type="term" value="F:flavin adenine dinucleotide binding"/>
    <property type="evidence" value="ECO:0007669"/>
    <property type="project" value="InterPro"/>
</dbReference>
<dbReference type="GeneID" id="30965379"/>
<dbReference type="AlphaFoldDB" id="A0A1D2VIX9"/>
<organism evidence="6 7">
    <name type="scientific">Ascoidea rubescens DSM 1968</name>
    <dbReference type="NCBI Taxonomy" id="1344418"/>
    <lineage>
        <taxon>Eukaryota</taxon>
        <taxon>Fungi</taxon>
        <taxon>Dikarya</taxon>
        <taxon>Ascomycota</taxon>
        <taxon>Saccharomycotina</taxon>
        <taxon>Saccharomycetes</taxon>
        <taxon>Ascoideaceae</taxon>
        <taxon>Ascoidea</taxon>
    </lineage>
</organism>
<comment type="similarity">
    <text evidence="1">Belongs to the FMO family.</text>
</comment>
<evidence type="ECO:0000256" key="3">
    <source>
        <dbReference type="ARBA" id="ARBA00022827"/>
    </source>
</evidence>
<dbReference type="InterPro" id="IPR036188">
    <property type="entry name" value="FAD/NAD-bd_sf"/>
</dbReference>
<sequence length="515" mass="58584">MDVGIHFNQDIKDVAVIGAGPGGAAVTKALLAENHFNKIKMFEKRSKFGGLWNYTESFDNFHPIPCEDPLSYDPLPAEPKTPYDKAHYSGDDYIYPTPAYYYLDTNVPSAIMAYNGYPFAKDLPIFPLRKDVLDYLVNYSKEISEYVLFKTKVVDIRLVFNENNGTSAYKWRVTSRPVSKKTNGALIESAASDTIELFDAVVVASGNYDIPYVPNRPGLKEWNEKFPGSIIHSKSYKKPQDYKSKNTLIIGNSASGADLAFQIVTINNCTVWKSKRSETALPAGKDDRIVDVPDVEKFDYENKKIFFVDGSSLDNIDKVIFCTGYLRSIPYLNSLSDTKTYKHPLITDGLKIHGLYRQLLSYRFPALAIIGIPRNVLPTRLSETQGTWLARVWSGRIKLPDVQTMENEESETIRQRGNGTGFHDLRYPEDVKYYHLLNKEIVQLGMDYGLFPVIWDNDQIKLRSHINELKEAFIAYKKETGISATTVKELQDAGLFTYNYDKIYQLEELPHKNVI</sequence>
<dbReference type="EMBL" id="KV454479">
    <property type="protein sequence ID" value="ODV61581.1"/>
    <property type="molecule type" value="Genomic_DNA"/>
</dbReference>
<name>A0A1D2VIX9_9ASCO</name>
<dbReference type="PRINTS" id="PR00370">
    <property type="entry name" value="FMOXYGENASE"/>
</dbReference>
<dbReference type="Gene3D" id="3.50.50.60">
    <property type="entry name" value="FAD/NAD(P)-binding domain"/>
    <property type="match status" value="2"/>
</dbReference>
<evidence type="ECO:0000256" key="1">
    <source>
        <dbReference type="ARBA" id="ARBA00009183"/>
    </source>
</evidence>
<dbReference type="InterPro" id="IPR000960">
    <property type="entry name" value="Flavin_mOase"/>
</dbReference>
<keyword evidence="3" id="KW-0274">FAD</keyword>
<dbReference type="OrthoDB" id="66881at2759"/>
<dbReference type="Pfam" id="PF00743">
    <property type="entry name" value="FMO-like"/>
    <property type="match status" value="2"/>
</dbReference>
<dbReference type="GO" id="GO:0004499">
    <property type="term" value="F:N,N-dimethylaniline monooxygenase activity"/>
    <property type="evidence" value="ECO:0007669"/>
    <property type="project" value="InterPro"/>
</dbReference>
<dbReference type="RefSeq" id="XP_020047888.1">
    <property type="nucleotide sequence ID" value="XM_020191743.1"/>
</dbReference>
<reference evidence="7" key="1">
    <citation type="submission" date="2016-05" db="EMBL/GenBank/DDBJ databases">
        <title>Comparative genomics of biotechnologically important yeasts.</title>
        <authorList>
            <consortium name="DOE Joint Genome Institute"/>
            <person name="Riley R."/>
            <person name="Haridas S."/>
            <person name="Wolfe K.H."/>
            <person name="Lopes M.R."/>
            <person name="Hittinger C.T."/>
            <person name="Goker M."/>
            <person name="Salamov A."/>
            <person name="Wisecaver J."/>
            <person name="Long T.M."/>
            <person name="Aerts A.L."/>
            <person name="Barry K."/>
            <person name="Choi C."/>
            <person name="Clum A."/>
            <person name="Coughlan A.Y."/>
            <person name="Deshpande S."/>
            <person name="Douglass A.P."/>
            <person name="Hanson S.J."/>
            <person name="Klenk H.-P."/>
            <person name="Labutti K."/>
            <person name="Lapidus A."/>
            <person name="Lindquist E."/>
            <person name="Lipzen A."/>
            <person name="Meier-Kolthoff J.P."/>
            <person name="Ohm R.A."/>
            <person name="Otillar R.P."/>
            <person name="Pangilinan J."/>
            <person name="Peng Y."/>
            <person name="Rokas A."/>
            <person name="Rosa C.A."/>
            <person name="Scheuner C."/>
            <person name="Sibirny A.A."/>
            <person name="Slot J.C."/>
            <person name="Stielow J.B."/>
            <person name="Sun H."/>
            <person name="Kurtzman C.P."/>
            <person name="Blackwell M."/>
            <person name="Grigoriev I.V."/>
            <person name="Jeffries T.W."/>
        </authorList>
    </citation>
    <scope>NUCLEOTIDE SEQUENCE [LARGE SCALE GENOMIC DNA]</scope>
    <source>
        <strain evidence="7">DSM 1968</strain>
    </source>
</reference>
<dbReference type="InterPro" id="IPR020946">
    <property type="entry name" value="Flavin_mOase-like"/>
</dbReference>
<dbReference type="InParanoid" id="A0A1D2VIX9"/>